<dbReference type="AlphaFoldDB" id="A0AAP0E5D1"/>
<keyword evidence="2" id="KW-1185">Reference proteome</keyword>
<gene>
    <name evidence="1" type="ORF">Syun_029323</name>
</gene>
<organism evidence="1 2">
    <name type="scientific">Stephania yunnanensis</name>
    <dbReference type="NCBI Taxonomy" id="152371"/>
    <lineage>
        <taxon>Eukaryota</taxon>
        <taxon>Viridiplantae</taxon>
        <taxon>Streptophyta</taxon>
        <taxon>Embryophyta</taxon>
        <taxon>Tracheophyta</taxon>
        <taxon>Spermatophyta</taxon>
        <taxon>Magnoliopsida</taxon>
        <taxon>Ranunculales</taxon>
        <taxon>Menispermaceae</taxon>
        <taxon>Menispermoideae</taxon>
        <taxon>Cissampelideae</taxon>
        <taxon>Stephania</taxon>
    </lineage>
</organism>
<accession>A0AAP0E5D1</accession>
<proteinExistence type="predicted"/>
<dbReference type="EMBL" id="JBBNAF010000013">
    <property type="protein sequence ID" value="KAK9086929.1"/>
    <property type="molecule type" value="Genomic_DNA"/>
</dbReference>
<protein>
    <submittedName>
        <fullName evidence="1">Uncharacterized protein</fullName>
    </submittedName>
</protein>
<evidence type="ECO:0000313" key="1">
    <source>
        <dbReference type="EMBL" id="KAK9086929.1"/>
    </source>
</evidence>
<sequence>MRFNTCIALIFSSPSYSSLRKSQIALADFRAIILVKIDDDTTSNRHVLAFVFLYLFSL</sequence>
<comment type="caution">
    <text evidence="1">The sequence shown here is derived from an EMBL/GenBank/DDBJ whole genome shotgun (WGS) entry which is preliminary data.</text>
</comment>
<dbReference type="Proteomes" id="UP001420932">
    <property type="component" value="Unassembled WGS sequence"/>
</dbReference>
<name>A0AAP0E5D1_9MAGN</name>
<reference evidence="1 2" key="1">
    <citation type="submission" date="2024-01" db="EMBL/GenBank/DDBJ databases">
        <title>Genome assemblies of Stephania.</title>
        <authorList>
            <person name="Yang L."/>
        </authorList>
    </citation>
    <scope>NUCLEOTIDE SEQUENCE [LARGE SCALE GENOMIC DNA]</scope>
    <source>
        <strain evidence="1">YNDBR</strain>
        <tissue evidence="1">Leaf</tissue>
    </source>
</reference>
<evidence type="ECO:0000313" key="2">
    <source>
        <dbReference type="Proteomes" id="UP001420932"/>
    </source>
</evidence>